<evidence type="ECO:0000256" key="1">
    <source>
        <dbReference type="ARBA" id="ARBA00004371"/>
    </source>
</evidence>
<dbReference type="SMART" id="SM00645">
    <property type="entry name" value="Pept_C1"/>
    <property type="match status" value="1"/>
</dbReference>
<dbReference type="Pfam" id="PF08246">
    <property type="entry name" value="Inhibitor_I29"/>
    <property type="match status" value="1"/>
</dbReference>
<dbReference type="SMART" id="SM00848">
    <property type="entry name" value="Inhibitor_I29"/>
    <property type="match status" value="1"/>
</dbReference>
<evidence type="ECO:0000313" key="9">
    <source>
        <dbReference type="Proteomes" id="UP000007797"/>
    </source>
</evidence>
<evidence type="ECO:0000256" key="5">
    <source>
        <dbReference type="SAM" id="SignalP"/>
    </source>
</evidence>
<dbReference type="InterPro" id="IPR013201">
    <property type="entry name" value="Prot_inhib_I29"/>
</dbReference>
<feature type="domain" description="Cathepsin propeptide inhibitor" evidence="7">
    <location>
        <begin position="30"/>
        <end position="89"/>
    </location>
</feature>
<evidence type="ECO:0000256" key="2">
    <source>
        <dbReference type="ARBA" id="ARBA00008455"/>
    </source>
</evidence>
<evidence type="ECO:0000259" key="7">
    <source>
        <dbReference type="SMART" id="SM00848"/>
    </source>
</evidence>
<dbReference type="Proteomes" id="UP000007797">
    <property type="component" value="Unassembled WGS sequence"/>
</dbReference>
<feature type="domain" description="Peptidase C1A papain C-terminal" evidence="6">
    <location>
        <begin position="119"/>
        <end position="334"/>
    </location>
</feature>
<dbReference type="GeneID" id="14870305"/>
<gene>
    <name evidence="8" type="ORF">DFA_04151</name>
</gene>
<dbReference type="MEROPS" id="C01.022"/>
<evidence type="ECO:0000313" key="8">
    <source>
        <dbReference type="EMBL" id="EGG18656.1"/>
    </source>
</evidence>
<keyword evidence="4" id="KW-0458">Lysosome</keyword>
<keyword evidence="9" id="KW-1185">Reference proteome</keyword>
<name>F4Q1F5_CACFS</name>
<keyword evidence="5" id="KW-0732">Signal</keyword>
<dbReference type="GO" id="GO:0006508">
    <property type="term" value="P:proteolysis"/>
    <property type="evidence" value="ECO:0007669"/>
    <property type="project" value="InterPro"/>
</dbReference>
<dbReference type="GO" id="GO:0005764">
    <property type="term" value="C:lysosome"/>
    <property type="evidence" value="ECO:0007669"/>
    <property type="project" value="UniProtKB-SubCell"/>
</dbReference>
<feature type="signal peptide" evidence="5">
    <location>
        <begin position="1"/>
        <end position="18"/>
    </location>
</feature>
<dbReference type="CDD" id="cd02248">
    <property type="entry name" value="Peptidase_C1A"/>
    <property type="match status" value="1"/>
</dbReference>
<organism evidence="8 9">
    <name type="scientific">Cavenderia fasciculata</name>
    <name type="common">Slime mold</name>
    <name type="synonym">Dictyostelium fasciculatum</name>
    <dbReference type="NCBI Taxonomy" id="261658"/>
    <lineage>
        <taxon>Eukaryota</taxon>
        <taxon>Amoebozoa</taxon>
        <taxon>Evosea</taxon>
        <taxon>Eumycetozoa</taxon>
        <taxon>Dictyostelia</taxon>
        <taxon>Acytosteliales</taxon>
        <taxon>Cavenderiaceae</taxon>
        <taxon>Cavenderia</taxon>
    </lineage>
</organism>
<dbReference type="FunFam" id="3.90.70.10:FF:000103">
    <property type="entry name" value="Hypothetical LOC496748"/>
    <property type="match status" value="1"/>
</dbReference>
<dbReference type="InterPro" id="IPR025660">
    <property type="entry name" value="Pept_his_AS"/>
</dbReference>
<dbReference type="PROSITE" id="PS00640">
    <property type="entry name" value="THIOL_PROTEASE_ASN"/>
    <property type="match status" value="1"/>
</dbReference>
<dbReference type="PROSITE" id="PS00639">
    <property type="entry name" value="THIOL_PROTEASE_HIS"/>
    <property type="match status" value="1"/>
</dbReference>
<keyword evidence="3" id="KW-1015">Disulfide bond</keyword>
<dbReference type="InterPro" id="IPR013128">
    <property type="entry name" value="Peptidase_C1A"/>
</dbReference>
<dbReference type="SUPFAM" id="SSF54001">
    <property type="entry name" value="Cysteine proteinases"/>
    <property type="match status" value="1"/>
</dbReference>
<accession>F4Q1F5</accession>
<reference evidence="9" key="1">
    <citation type="journal article" date="2011" name="Genome Res.">
        <title>Phylogeny-wide analysis of social amoeba genomes highlights ancient origins for complex intercellular communication.</title>
        <authorList>
            <person name="Heidel A.J."/>
            <person name="Lawal H.M."/>
            <person name="Felder M."/>
            <person name="Schilde C."/>
            <person name="Helps N.R."/>
            <person name="Tunggal B."/>
            <person name="Rivero F."/>
            <person name="John U."/>
            <person name="Schleicher M."/>
            <person name="Eichinger L."/>
            <person name="Platzer M."/>
            <person name="Noegel A.A."/>
            <person name="Schaap P."/>
            <person name="Gloeckner G."/>
        </authorList>
    </citation>
    <scope>NUCLEOTIDE SEQUENCE [LARGE SCALE GENOMIC DNA]</scope>
    <source>
        <strain evidence="9">SH3</strain>
    </source>
</reference>
<dbReference type="InterPro" id="IPR000668">
    <property type="entry name" value="Peptidase_C1A_C"/>
</dbReference>
<dbReference type="Pfam" id="PF00112">
    <property type="entry name" value="Peptidase_C1"/>
    <property type="match status" value="1"/>
</dbReference>
<dbReference type="GO" id="GO:0008234">
    <property type="term" value="F:cysteine-type peptidase activity"/>
    <property type="evidence" value="ECO:0007669"/>
    <property type="project" value="InterPro"/>
</dbReference>
<evidence type="ECO:0000259" key="6">
    <source>
        <dbReference type="SMART" id="SM00645"/>
    </source>
</evidence>
<sequence length="347" mass="38564">MIKKLIVAILLLVALASARTSNLSFEETQFREFQLKYNKHYESHEFAQKLATFKNSLKRIQELNDMAKRAKVDTEFGVNKFADLSKEEFANYYLNKGGMESTDSETYAPDYSDKEISNLPTSFDWRTQGAVTPVKDQGQCGSCWSFSTTGNVEGQWFLAGNDLTGLSEQNLVDCSTKNDGCNGGLMPLAYDYIVENNGIDTEASYPYLAIQQKNCQFNPANIGAKIDGYYNVSSNETQMQINLVNNGPLSIAADAAEWQYYKKGIFSGIFGICGKNLDHGILIVGYGQQTTEFGTELFWIIKNSWSTDWGLSGFMLIKRGTGECGINLAVTSAYVDTPPSSKKKLLN</sequence>
<dbReference type="InterPro" id="IPR038765">
    <property type="entry name" value="Papain-like_cys_pep_sf"/>
</dbReference>
<dbReference type="PANTHER" id="PTHR12411">
    <property type="entry name" value="CYSTEINE PROTEASE FAMILY C1-RELATED"/>
    <property type="match status" value="1"/>
</dbReference>
<dbReference type="KEGG" id="dfa:DFA_04151"/>
<dbReference type="OrthoDB" id="387093at2759"/>
<protein>
    <recommendedName>
        <fullName evidence="10">Cysteine proteinase</fullName>
    </recommendedName>
</protein>
<dbReference type="InterPro" id="IPR000169">
    <property type="entry name" value="Pept_cys_AS"/>
</dbReference>
<evidence type="ECO:0000256" key="4">
    <source>
        <dbReference type="ARBA" id="ARBA00023228"/>
    </source>
</evidence>
<dbReference type="RefSeq" id="XP_004366560.1">
    <property type="nucleotide sequence ID" value="XM_004366503.1"/>
</dbReference>
<evidence type="ECO:0008006" key="10">
    <source>
        <dbReference type="Google" id="ProtNLM"/>
    </source>
</evidence>
<feature type="chain" id="PRO_5018546437" description="Cysteine proteinase" evidence="5">
    <location>
        <begin position="19"/>
        <end position="347"/>
    </location>
</feature>
<comment type="similarity">
    <text evidence="2">Belongs to the peptidase C1 family.</text>
</comment>
<dbReference type="PROSITE" id="PS00139">
    <property type="entry name" value="THIOL_PROTEASE_CYS"/>
    <property type="match status" value="1"/>
</dbReference>
<dbReference type="PRINTS" id="PR00705">
    <property type="entry name" value="PAPAIN"/>
</dbReference>
<dbReference type="InterPro" id="IPR025661">
    <property type="entry name" value="Pept_asp_AS"/>
</dbReference>
<dbReference type="Gene3D" id="3.90.70.10">
    <property type="entry name" value="Cysteine proteinases"/>
    <property type="match status" value="1"/>
</dbReference>
<dbReference type="OMA" id="FTHENTD"/>
<dbReference type="EMBL" id="GL883018">
    <property type="protein sequence ID" value="EGG18656.1"/>
    <property type="molecule type" value="Genomic_DNA"/>
</dbReference>
<comment type="subcellular location">
    <subcellularLocation>
        <location evidence="1">Lysosome</location>
    </subcellularLocation>
</comment>
<dbReference type="AlphaFoldDB" id="F4Q1F5"/>
<proteinExistence type="inferred from homology"/>
<dbReference type="InterPro" id="IPR039417">
    <property type="entry name" value="Peptidase_C1A_papain-like"/>
</dbReference>
<evidence type="ECO:0000256" key="3">
    <source>
        <dbReference type="ARBA" id="ARBA00023157"/>
    </source>
</evidence>